<organism evidence="7 8">
    <name type="scientific">Marinimicrobium koreense</name>
    <dbReference type="NCBI Taxonomy" id="306545"/>
    <lineage>
        <taxon>Bacteria</taxon>
        <taxon>Pseudomonadati</taxon>
        <taxon>Pseudomonadota</taxon>
        <taxon>Gammaproteobacteria</taxon>
        <taxon>Cellvibrionales</taxon>
        <taxon>Cellvibrionaceae</taxon>
        <taxon>Marinimicrobium</taxon>
    </lineage>
</organism>
<dbReference type="OrthoDB" id="236568at2"/>
<feature type="region of interest" description="Disordered" evidence="4">
    <location>
        <begin position="119"/>
        <end position="140"/>
    </location>
</feature>
<evidence type="ECO:0000259" key="6">
    <source>
        <dbReference type="PROSITE" id="PS50930"/>
    </source>
</evidence>
<feature type="domain" description="HTH LytTR-type" evidence="6">
    <location>
        <begin position="139"/>
        <end position="243"/>
    </location>
</feature>
<dbReference type="PANTHER" id="PTHR48111">
    <property type="entry name" value="REGULATOR OF RPOS"/>
    <property type="match status" value="1"/>
</dbReference>
<evidence type="ECO:0000313" key="7">
    <source>
        <dbReference type="EMBL" id="ROQ21781.1"/>
    </source>
</evidence>
<dbReference type="GO" id="GO:0006355">
    <property type="term" value="P:regulation of DNA-templated transcription"/>
    <property type="evidence" value="ECO:0007669"/>
    <property type="project" value="TreeGrafter"/>
</dbReference>
<dbReference type="EMBL" id="RJUK01000001">
    <property type="protein sequence ID" value="ROQ21781.1"/>
    <property type="molecule type" value="Genomic_DNA"/>
</dbReference>
<dbReference type="Proteomes" id="UP000273643">
    <property type="component" value="Unassembled WGS sequence"/>
</dbReference>
<dbReference type="GO" id="GO:0000156">
    <property type="term" value="F:phosphorelay response regulator activity"/>
    <property type="evidence" value="ECO:0007669"/>
    <property type="project" value="TreeGrafter"/>
</dbReference>
<dbReference type="InterPro" id="IPR011006">
    <property type="entry name" value="CheY-like_superfamily"/>
</dbReference>
<dbReference type="AlphaFoldDB" id="A0A3N1P2N8"/>
<dbReference type="PANTHER" id="PTHR48111:SF3">
    <property type="entry name" value="TRANSCRIPTIONAL REGULATORY PROTEIN BTSR"/>
    <property type="match status" value="1"/>
</dbReference>
<dbReference type="RefSeq" id="WP_123638714.1">
    <property type="nucleotide sequence ID" value="NZ_RJUK01000001.1"/>
</dbReference>
<keyword evidence="2" id="KW-0238">DNA-binding</keyword>
<evidence type="ECO:0000256" key="2">
    <source>
        <dbReference type="ARBA" id="ARBA00023125"/>
    </source>
</evidence>
<dbReference type="SUPFAM" id="SSF52172">
    <property type="entry name" value="CheY-like"/>
    <property type="match status" value="1"/>
</dbReference>
<feature type="modified residue" description="4-aspartylphosphate" evidence="3">
    <location>
        <position position="53"/>
    </location>
</feature>
<dbReference type="InterPro" id="IPR001789">
    <property type="entry name" value="Sig_transdc_resp-reg_receiver"/>
</dbReference>
<dbReference type="GO" id="GO:0032993">
    <property type="term" value="C:protein-DNA complex"/>
    <property type="evidence" value="ECO:0007669"/>
    <property type="project" value="TreeGrafter"/>
</dbReference>
<comment type="caution">
    <text evidence="7">The sequence shown here is derived from an EMBL/GenBank/DDBJ whole genome shotgun (WGS) entry which is preliminary data.</text>
</comment>
<proteinExistence type="predicted"/>
<keyword evidence="1" id="KW-0902">Two-component regulatory system</keyword>
<dbReference type="Gene3D" id="2.40.50.1020">
    <property type="entry name" value="LytTr DNA-binding domain"/>
    <property type="match status" value="1"/>
</dbReference>
<name>A0A3N1P2N8_9GAMM</name>
<dbReference type="GO" id="GO:0000976">
    <property type="term" value="F:transcription cis-regulatory region binding"/>
    <property type="evidence" value="ECO:0007669"/>
    <property type="project" value="TreeGrafter"/>
</dbReference>
<dbReference type="GO" id="GO:0005829">
    <property type="term" value="C:cytosol"/>
    <property type="evidence" value="ECO:0007669"/>
    <property type="project" value="TreeGrafter"/>
</dbReference>
<dbReference type="Gene3D" id="3.40.50.2300">
    <property type="match status" value="1"/>
</dbReference>
<sequence>MDVLIVDDEPLARERLARMVDQLDGYSVVAQAGDSASALTAIAHHDPDVVLLDVRMPGDDGVTAAHRIGELEDPPAVIFCTAFDEYALDAFGTQAVGYLLKPVRAEQLLEVLEKARTPNKLQKRAQQNRHPAGKERSHISAKTPRGVELIPLDSVRYFMADQKYVTVYHDRGEHLLDDTLKELEEAFGDRFLRTHRSVLVSVNHIQAMERDNEGHYQVRLADTDHRPPVSRRHASALKELLQKI</sequence>
<evidence type="ECO:0000256" key="4">
    <source>
        <dbReference type="SAM" id="MobiDB-lite"/>
    </source>
</evidence>
<dbReference type="SMART" id="SM00448">
    <property type="entry name" value="REC"/>
    <property type="match status" value="1"/>
</dbReference>
<feature type="domain" description="Response regulatory" evidence="5">
    <location>
        <begin position="2"/>
        <end position="116"/>
    </location>
</feature>
<gene>
    <name evidence="7" type="ORF">EDC38_2409</name>
</gene>
<dbReference type="Pfam" id="PF04397">
    <property type="entry name" value="LytTR"/>
    <property type="match status" value="1"/>
</dbReference>
<dbReference type="PROSITE" id="PS50110">
    <property type="entry name" value="RESPONSE_REGULATORY"/>
    <property type="match status" value="1"/>
</dbReference>
<protein>
    <submittedName>
        <fullName evidence="7">LytTR family two component transcriptional regulator</fullName>
    </submittedName>
</protein>
<evidence type="ECO:0000313" key="8">
    <source>
        <dbReference type="Proteomes" id="UP000273643"/>
    </source>
</evidence>
<reference evidence="7 8" key="1">
    <citation type="submission" date="2018-11" db="EMBL/GenBank/DDBJ databases">
        <title>Genomic Encyclopedia of Type Strains, Phase IV (KMG-IV): sequencing the most valuable type-strain genomes for metagenomic binning, comparative biology and taxonomic classification.</title>
        <authorList>
            <person name="Goeker M."/>
        </authorList>
    </citation>
    <scope>NUCLEOTIDE SEQUENCE [LARGE SCALE GENOMIC DNA]</scope>
    <source>
        <strain evidence="7 8">DSM 16974</strain>
    </source>
</reference>
<keyword evidence="8" id="KW-1185">Reference proteome</keyword>
<dbReference type="InterPro" id="IPR007492">
    <property type="entry name" value="LytTR_DNA-bd_dom"/>
</dbReference>
<evidence type="ECO:0000259" key="5">
    <source>
        <dbReference type="PROSITE" id="PS50110"/>
    </source>
</evidence>
<evidence type="ECO:0000256" key="3">
    <source>
        <dbReference type="PROSITE-ProRule" id="PRU00169"/>
    </source>
</evidence>
<accession>A0A3N1P2N8</accession>
<dbReference type="InterPro" id="IPR039420">
    <property type="entry name" value="WalR-like"/>
</dbReference>
<dbReference type="SMART" id="SM00850">
    <property type="entry name" value="LytTR"/>
    <property type="match status" value="1"/>
</dbReference>
<dbReference type="PROSITE" id="PS50930">
    <property type="entry name" value="HTH_LYTTR"/>
    <property type="match status" value="1"/>
</dbReference>
<keyword evidence="3" id="KW-0597">Phosphoprotein</keyword>
<evidence type="ECO:0000256" key="1">
    <source>
        <dbReference type="ARBA" id="ARBA00023012"/>
    </source>
</evidence>
<dbReference type="Pfam" id="PF00072">
    <property type="entry name" value="Response_reg"/>
    <property type="match status" value="1"/>
</dbReference>